<feature type="transmembrane region" description="Helical" evidence="2">
    <location>
        <begin position="42"/>
        <end position="63"/>
    </location>
</feature>
<reference evidence="3 4" key="1">
    <citation type="submission" date="2019-07" db="EMBL/GenBank/DDBJ databases">
        <title>Whole genome shotgun sequence of Rhodospirillum oryzae NBRC 107573.</title>
        <authorList>
            <person name="Hosoyama A."/>
            <person name="Uohara A."/>
            <person name="Ohji S."/>
            <person name="Ichikawa N."/>
        </authorList>
    </citation>
    <scope>NUCLEOTIDE SEQUENCE [LARGE SCALE GENOMIC DNA]</scope>
    <source>
        <strain evidence="3 4">NBRC 107573</strain>
    </source>
</reference>
<dbReference type="RefSeq" id="WP_218032735.1">
    <property type="nucleotide sequence ID" value="NZ_BJZO01000002.1"/>
</dbReference>
<feature type="compositionally biased region" description="Low complexity" evidence="1">
    <location>
        <begin position="10"/>
        <end position="30"/>
    </location>
</feature>
<evidence type="ECO:0000256" key="1">
    <source>
        <dbReference type="SAM" id="MobiDB-lite"/>
    </source>
</evidence>
<accession>A0A512H3G3</accession>
<evidence type="ECO:0000313" key="3">
    <source>
        <dbReference type="EMBL" id="GEO80002.1"/>
    </source>
</evidence>
<dbReference type="Proteomes" id="UP000321567">
    <property type="component" value="Unassembled WGS sequence"/>
</dbReference>
<dbReference type="EMBL" id="BJZO01000002">
    <property type="protein sequence ID" value="GEO80002.1"/>
    <property type="molecule type" value="Genomic_DNA"/>
</dbReference>
<protein>
    <submittedName>
        <fullName evidence="3">Uncharacterized protein</fullName>
    </submittedName>
</protein>
<evidence type="ECO:0000313" key="4">
    <source>
        <dbReference type="Proteomes" id="UP000321567"/>
    </source>
</evidence>
<name>A0A512H3G3_9PROT</name>
<feature type="transmembrane region" description="Helical" evidence="2">
    <location>
        <begin position="75"/>
        <end position="95"/>
    </location>
</feature>
<proteinExistence type="predicted"/>
<evidence type="ECO:0000256" key="2">
    <source>
        <dbReference type="SAM" id="Phobius"/>
    </source>
</evidence>
<keyword evidence="2" id="KW-1133">Transmembrane helix</keyword>
<sequence>MTVPVPLSRAPARTNTTQTTPAAPAKSPAAVRGKAIKRERTAAKNAMVVTLGLLVYTGTVLAGGRRHSSDLTRKVHLGAGIALMGAAYWHATLYGPNANRSGTARPAREDTP</sequence>
<organism evidence="3 4">
    <name type="scientific">Pararhodospirillum oryzae</name>
    <dbReference type="NCBI Taxonomy" id="478448"/>
    <lineage>
        <taxon>Bacteria</taxon>
        <taxon>Pseudomonadati</taxon>
        <taxon>Pseudomonadota</taxon>
        <taxon>Alphaproteobacteria</taxon>
        <taxon>Rhodospirillales</taxon>
        <taxon>Rhodospirillaceae</taxon>
        <taxon>Pararhodospirillum</taxon>
    </lineage>
</organism>
<gene>
    <name evidence="3" type="ORF">ROR02_01330</name>
</gene>
<keyword evidence="2" id="KW-0812">Transmembrane</keyword>
<keyword evidence="4" id="KW-1185">Reference proteome</keyword>
<dbReference type="AlphaFoldDB" id="A0A512H3G3"/>
<feature type="region of interest" description="Disordered" evidence="1">
    <location>
        <begin position="1"/>
        <end position="32"/>
    </location>
</feature>
<comment type="caution">
    <text evidence="3">The sequence shown here is derived from an EMBL/GenBank/DDBJ whole genome shotgun (WGS) entry which is preliminary data.</text>
</comment>
<keyword evidence="2" id="KW-0472">Membrane</keyword>